<keyword evidence="2" id="KW-1185">Reference proteome</keyword>
<dbReference type="EMBL" id="SRLO01009888">
    <property type="protein sequence ID" value="TNN26602.1"/>
    <property type="molecule type" value="Genomic_DNA"/>
</dbReference>
<evidence type="ECO:0000313" key="1">
    <source>
        <dbReference type="EMBL" id="TNN26602.1"/>
    </source>
</evidence>
<reference evidence="1 2" key="1">
    <citation type="submission" date="2019-03" db="EMBL/GenBank/DDBJ databases">
        <title>First draft genome of Liparis tanakae, snailfish: a comprehensive survey of snailfish specific genes.</title>
        <authorList>
            <person name="Kim W."/>
            <person name="Song I."/>
            <person name="Jeong J.-H."/>
            <person name="Kim D."/>
            <person name="Kim S."/>
            <person name="Ryu S."/>
            <person name="Song J.Y."/>
            <person name="Lee S.K."/>
        </authorList>
    </citation>
    <scope>NUCLEOTIDE SEQUENCE [LARGE SCALE GENOMIC DNA]</scope>
    <source>
        <tissue evidence="1">Muscle</tissue>
    </source>
</reference>
<organism evidence="1 2">
    <name type="scientific">Liparis tanakae</name>
    <name type="common">Tanaka's snailfish</name>
    <dbReference type="NCBI Taxonomy" id="230148"/>
    <lineage>
        <taxon>Eukaryota</taxon>
        <taxon>Metazoa</taxon>
        <taxon>Chordata</taxon>
        <taxon>Craniata</taxon>
        <taxon>Vertebrata</taxon>
        <taxon>Euteleostomi</taxon>
        <taxon>Actinopterygii</taxon>
        <taxon>Neopterygii</taxon>
        <taxon>Teleostei</taxon>
        <taxon>Neoteleostei</taxon>
        <taxon>Acanthomorphata</taxon>
        <taxon>Eupercaria</taxon>
        <taxon>Perciformes</taxon>
        <taxon>Cottioidei</taxon>
        <taxon>Cottales</taxon>
        <taxon>Liparidae</taxon>
        <taxon>Liparis</taxon>
    </lineage>
</organism>
<gene>
    <name evidence="1" type="ORF">EYF80_063261</name>
</gene>
<protein>
    <submittedName>
        <fullName evidence="1">Uncharacterized protein</fullName>
    </submittedName>
</protein>
<name>A0A4Z2EE96_9TELE</name>
<comment type="caution">
    <text evidence="1">The sequence shown here is derived from an EMBL/GenBank/DDBJ whole genome shotgun (WGS) entry which is preliminary data.</text>
</comment>
<proteinExistence type="predicted"/>
<evidence type="ECO:0000313" key="2">
    <source>
        <dbReference type="Proteomes" id="UP000314294"/>
    </source>
</evidence>
<sequence>MYPGAHLQWNEPNVLSQSWLQTAGVAEHSSRSSQALPSGMILLSVAHLAVVDALARLAHVLLRGAGGLRRDAQALRFIRAVRAVALPVAGVGGRDARPVTAGELAAAARVVGTAQLVAAVPAVVYMVTPGGEGGTRCIRLYEVR</sequence>
<dbReference type="AlphaFoldDB" id="A0A4Z2EE96"/>
<dbReference type="Proteomes" id="UP000314294">
    <property type="component" value="Unassembled WGS sequence"/>
</dbReference>
<accession>A0A4Z2EE96</accession>